<feature type="compositionally biased region" description="Basic and acidic residues" evidence="5">
    <location>
        <begin position="254"/>
        <end position="270"/>
    </location>
</feature>
<comment type="subcellular location">
    <subcellularLocation>
        <location evidence="1">Cytoplasm</location>
    </subcellularLocation>
</comment>
<gene>
    <name evidence="6" type="ORF">Mgra_00007690</name>
</gene>
<dbReference type="InterPro" id="IPR019376">
    <property type="entry name" value="Myeloid_leukemia_factor"/>
</dbReference>
<dbReference type="Pfam" id="PF10248">
    <property type="entry name" value="Mlf1IP"/>
    <property type="match status" value="1"/>
</dbReference>
<dbReference type="PANTHER" id="PTHR13105">
    <property type="entry name" value="MYELOID LEUKEMIA FACTOR"/>
    <property type="match status" value="1"/>
</dbReference>
<evidence type="ECO:0000256" key="1">
    <source>
        <dbReference type="ARBA" id="ARBA00004496"/>
    </source>
</evidence>
<evidence type="ECO:0000313" key="7">
    <source>
        <dbReference type="Proteomes" id="UP000605970"/>
    </source>
</evidence>
<evidence type="ECO:0008006" key="8">
    <source>
        <dbReference type="Google" id="ProtNLM"/>
    </source>
</evidence>
<feature type="region of interest" description="Disordered" evidence="5">
    <location>
        <begin position="116"/>
        <end position="156"/>
    </location>
</feature>
<evidence type="ECO:0000256" key="2">
    <source>
        <dbReference type="ARBA" id="ARBA00008332"/>
    </source>
</evidence>
<keyword evidence="4" id="KW-0597">Phosphoprotein</keyword>
<comment type="similarity">
    <text evidence="2">Belongs to the MLF family.</text>
</comment>
<evidence type="ECO:0000256" key="4">
    <source>
        <dbReference type="ARBA" id="ARBA00022553"/>
    </source>
</evidence>
<comment type="caution">
    <text evidence="6">The sequence shown here is derived from an EMBL/GenBank/DDBJ whole genome shotgun (WGS) entry which is preliminary data.</text>
</comment>
<dbReference type="AlphaFoldDB" id="A0A8S9ZHS6"/>
<feature type="compositionally biased region" description="Basic and acidic residues" evidence="5">
    <location>
        <begin position="134"/>
        <end position="156"/>
    </location>
</feature>
<feature type="region of interest" description="Disordered" evidence="5">
    <location>
        <begin position="210"/>
        <end position="310"/>
    </location>
</feature>
<dbReference type="EMBL" id="JABEBT010000090">
    <property type="protein sequence ID" value="KAF7632911.1"/>
    <property type="molecule type" value="Genomic_DNA"/>
</dbReference>
<evidence type="ECO:0000256" key="3">
    <source>
        <dbReference type="ARBA" id="ARBA00022490"/>
    </source>
</evidence>
<protein>
    <recommendedName>
        <fullName evidence="8">Myeloid leukemia factor</fullName>
    </recommendedName>
</protein>
<keyword evidence="7" id="KW-1185">Reference proteome</keyword>
<name>A0A8S9ZHS6_9BILA</name>
<dbReference type="Proteomes" id="UP000605970">
    <property type="component" value="Unassembled WGS sequence"/>
</dbReference>
<reference evidence="6" key="1">
    <citation type="journal article" date="2020" name="Ecol. Evol.">
        <title>Genome structure and content of the rice root-knot nematode (Meloidogyne graminicola).</title>
        <authorList>
            <person name="Phan N.T."/>
            <person name="Danchin E.G.J."/>
            <person name="Klopp C."/>
            <person name="Perfus-Barbeoch L."/>
            <person name="Kozlowski D.K."/>
            <person name="Koutsovoulos G.D."/>
            <person name="Lopez-Roques C."/>
            <person name="Bouchez O."/>
            <person name="Zahm M."/>
            <person name="Besnard G."/>
            <person name="Bellafiore S."/>
        </authorList>
    </citation>
    <scope>NUCLEOTIDE SEQUENCE</scope>
    <source>
        <strain evidence="6">VN-18</strain>
    </source>
</reference>
<accession>A0A8S9ZHS6</accession>
<organism evidence="6 7">
    <name type="scientific">Meloidogyne graminicola</name>
    <dbReference type="NCBI Taxonomy" id="189291"/>
    <lineage>
        <taxon>Eukaryota</taxon>
        <taxon>Metazoa</taxon>
        <taxon>Ecdysozoa</taxon>
        <taxon>Nematoda</taxon>
        <taxon>Chromadorea</taxon>
        <taxon>Rhabditida</taxon>
        <taxon>Tylenchina</taxon>
        <taxon>Tylenchomorpha</taxon>
        <taxon>Tylenchoidea</taxon>
        <taxon>Meloidogynidae</taxon>
        <taxon>Meloidogyninae</taxon>
        <taxon>Meloidogyne</taxon>
    </lineage>
</organism>
<sequence length="310" mass="34693">MFGGGGDPFGSPFDHIHRQMRQMDNMMNSMLGDAFNMLNSFGTGMPQHPMLTDDDFGGSNHRNRNNQMMNPFGGFGLGGSMLGGMMSQMQNMHNMALNDPNSFVMSESTIVSYDGNGPPKYVQSSTRKAGNVSETRRALRDGEREEVSIGHNIGDKSHIVEKKRDKDGKFRQQQKFVNINEDEAKDFNEFFKTQARENLNDFAGLFGGKQNSRSRAIENGKNGTSSSSRKYLHNTAEPSAPIITVPDDDDYDEPREGLRYRSGRSRHEDDVIYSNNGIGPKIEEIDDNEGESTSNTNPKRRKGVFGKFIH</sequence>
<dbReference type="GO" id="GO:0005737">
    <property type="term" value="C:cytoplasm"/>
    <property type="evidence" value="ECO:0007669"/>
    <property type="project" value="UniProtKB-SubCell"/>
</dbReference>
<dbReference type="OrthoDB" id="8707547at2759"/>
<evidence type="ECO:0000313" key="6">
    <source>
        <dbReference type="EMBL" id="KAF7632911.1"/>
    </source>
</evidence>
<evidence type="ECO:0000256" key="5">
    <source>
        <dbReference type="SAM" id="MobiDB-lite"/>
    </source>
</evidence>
<feature type="compositionally biased region" description="Basic residues" evidence="5">
    <location>
        <begin position="298"/>
        <end position="310"/>
    </location>
</feature>
<proteinExistence type="inferred from homology"/>
<keyword evidence="3" id="KW-0963">Cytoplasm</keyword>